<comment type="cofactor">
    <cofactor evidence="2">
        <name>Cu cation</name>
        <dbReference type="ChEBI" id="CHEBI:23378"/>
    </cofactor>
</comment>
<keyword evidence="12" id="KW-0325">Glycoprotein</keyword>
<evidence type="ECO:0000256" key="7">
    <source>
        <dbReference type="ARBA" id="ARBA00022525"/>
    </source>
</evidence>
<evidence type="ECO:0000256" key="3">
    <source>
        <dbReference type="ARBA" id="ARBA00002075"/>
    </source>
</evidence>
<evidence type="ECO:0000313" key="20">
    <source>
        <dbReference type="Proteomes" id="UP000178912"/>
    </source>
</evidence>
<dbReference type="InterPro" id="IPR011707">
    <property type="entry name" value="Cu-oxidase-like_N"/>
</dbReference>
<keyword evidence="13" id="KW-0439">Lignin degradation</keyword>
<dbReference type="CDD" id="cd13854">
    <property type="entry name" value="CuRO_1_MaLCC_like"/>
    <property type="match status" value="1"/>
</dbReference>
<reference evidence="20" key="1">
    <citation type="submission" date="2016-03" db="EMBL/GenBank/DDBJ databases">
        <authorList>
            <person name="Guldener U."/>
        </authorList>
    </citation>
    <scope>NUCLEOTIDE SEQUENCE [LARGE SCALE GENOMIC DNA]</scope>
    <source>
        <strain evidence="20">04CH-RAC-A.6.1</strain>
    </source>
</reference>
<evidence type="ECO:0000256" key="4">
    <source>
        <dbReference type="ARBA" id="ARBA00004613"/>
    </source>
</evidence>
<accession>A0A1E1KZ86</accession>
<evidence type="ECO:0000256" key="5">
    <source>
        <dbReference type="ARBA" id="ARBA00010609"/>
    </source>
</evidence>
<evidence type="ECO:0000259" key="16">
    <source>
        <dbReference type="Pfam" id="PF00394"/>
    </source>
</evidence>
<dbReference type="GO" id="GO:0005507">
    <property type="term" value="F:copper ion binding"/>
    <property type="evidence" value="ECO:0007669"/>
    <property type="project" value="InterPro"/>
</dbReference>
<dbReference type="InterPro" id="IPR001117">
    <property type="entry name" value="Cu-oxidase_2nd"/>
</dbReference>
<dbReference type="InterPro" id="IPR002355">
    <property type="entry name" value="Cu_oxidase_Cu_BS"/>
</dbReference>
<evidence type="ECO:0000256" key="15">
    <source>
        <dbReference type="SAM" id="SignalP"/>
    </source>
</evidence>
<evidence type="ECO:0000256" key="10">
    <source>
        <dbReference type="ARBA" id="ARBA00023002"/>
    </source>
</evidence>
<evidence type="ECO:0000256" key="9">
    <source>
        <dbReference type="ARBA" id="ARBA00022737"/>
    </source>
</evidence>
<dbReference type="EMBL" id="FJUX01000062">
    <property type="protein sequence ID" value="CZT03562.1"/>
    <property type="molecule type" value="Genomic_DNA"/>
</dbReference>
<dbReference type="AlphaFoldDB" id="A0A1E1KZ86"/>
<evidence type="ECO:0000259" key="18">
    <source>
        <dbReference type="Pfam" id="PF07732"/>
    </source>
</evidence>
<evidence type="ECO:0000256" key="12">
    <source>
        <dbReference type="ARBA" id="ARBA00023180"/>
    </source>
</evidence>
<dbReference type="InterPro" id="IPR033138">
    <property type="entry name" value="Cu_oxidase_CS"/>
</dbReference>
<dbReference type="PANTHER" id="PTHR11709:SF87">
    <property type="entry name" value="LACCASE"/>
    <property type="match status" value="1"/>
</dbReference>
<keyword evidence="20" id="KW-1185">Reference proteome</keyword>
<comment type="subcellular location">
    <subcellularLocation>
        <location evidence="4">Secreted</location>
    </subcellularLocation>
</comment>
<dbReference type="SUPFAM" id="SSF49503">
    <property type="entry name" value="Cupredoxins"/>
    <property type="match status" value="3"/>
</dbReference>
<dbReference type="OrthoDB" id="2121828at2759"/>
<dbReference type="PROSITE" id="PS00079">
    <property type="entry name" value="MULTICOPPER_OXIDASE1"/>
    <property type="match status" value="1"/>
</dbReference>
<name>A0A1E1KZ86_9HELO</name>
<dbReference type="FunFam" id="2.60.40.420:FF:000038">
    <property type="entry name" value="Extracellular dihydrogeodin oxidase/laccase"/>
    <property type="match status" value="1"/>
</dbReference>
<dbReference type="GO" id="GO:0046274">
    <property type="term" value="P:lignin catabolic process"/>
    <property type="evidence" value="ECO:0007669"/>
    <property type="project" value="UniProtKB-KW"/>
</dbReference>
<protein>
    <recommendedName>
        <fullName evidence="6">laccase</fullName>
        <ecNumber evidence="6">1.10.3.2</ecNumber>
    </recommendedName>
</protein>
<sequence>MLLGVLFSSVLVIRLGFASVIPEKIVRERGQFTAPGSGHGWTKETGWGQNKNKNYHEGKDGGWGQTNCENGPQSRSCWMGDFTVETDSEERWPVTGKTVHYDLNISNMTLSPDGVPRQGLYINGQYPGPLLTANWGDMLEIDVTNSMQDNGTSIHWHGFTQVGSGTEDGVNGVTECPIAPGSTRRYSFRTTQYGTTWYHSHFSHQYGDGIVGTMQINGPATADYDIDLGPIAITDWYYESMYKLGRVADGSTPIPGKRGPPSASNGLIDGQNMNVAKNAGHYFNTTLIPGKKYRLRLVNTAVDNAFMVSLDSHEFTVIQADFVPIVPYATDWLFLAIGQRYDVVFTAEEEPDNYWFRAEVQKGCGTNDNNGQILGILNYNEVSLALPTSKPVATYTEGCADEVDLEPVLNKSVPEGEFRKVYGFNESSTLTVGLKQNEKKVFFWTINGDETILLFSPHITALTESRNAINVNWDKPTLQSVSENDHTFLSNKEFGIIEIPHANIYTFWVIQNSGSVAHPIHLHGHDMFILGINDPEDILPPSVNGTSKPTYFTSDNIDDLNFDNPTRRDVAMLPGNGWLVIAFRTDNPGAWLMHCHIAWHVSEGLAVQFLEREKDIPEAMDLGKVGDNCKAWDKWYNGRPPTKSDSGL</sequence>
<dbReference type="Gene3D" id="2.60.40.420">
    <property type="entry name" value="Cupredoxins - blue copper proteins"/>
    <property type="match status" value="3"/>
</dbReference>
<keyword evidence="9" id="KW-0677">Repeat</keyword>
<dbReference type="GO" id="GO:0052716">
    <property type="term" value="F:hydroquinone:oxygen oxidoreductase activity"/>
    <property type="evidence" value="ECO:0007669"/>
    <property type="project" value="UniProtKB-EC"/>
</dbReference>
<keyword evidence="10" id="KW-0560">Oxidoreductase</keyword>
<dbReference type="Pfam" id="PF00394">
    <property type="entry name" value="Cu-oxidase"/>
    <property type="match status" value="1"/>
</dbReference>
<dbReference type="CDD" id="cd13880">
    <property type="entry name" value="CuRO_2_MaLCC_like"/>
    <property type="match status" value="1"/>
</dbReference>
<dbReference type="CDD" id="cd13901">
    <property type="entry name" value="CuRO_3_MaLCC_like"/>
    <property type="match status" value="1"/>
</dbReference>
<evidence type="ECO:0000313" key="19">
    <source>
        <dbReference type="EMBL" id="CZT03562.1"/>
    </source>
</evidence>
<dbReference type="InterPro" id="IPR045087">
    <property type="entry name" value="Cu-oxidase_fam"/>
</dbReference>
<keyword evidence="8" id="KW-0479">Metal-binding</keyword>
<keyword evidence="7" id="KW-0964">Secreted</keyword>
<evidence type="ECO:0000256" key="14">
    <source>
        <dbReference type="SAM" id="MobiDB-lite"/>
    </source>
</evidence>
<feature type="signal peptide" evidence="15">
    <location>
        <begin position="1"/>
        <end position="18"/>
    </location>
</feature>
<evidence type="ECO:0000256" key="1">
    <source>
        <dbReference type="ARBA" id="ARBA00000349"/>
    </source>
</evidence>
<keyword evidence="15" id="KW-0732">Signal</keyword>
<organism evidence="19 20">
    <name type="scientific">Rhynchosporium agropyri</name>
    <dbReference type="NCBI Taxonomy" id="914238"/>
    <lineage>
        <taxon>Eukaryota</taxon>
        <taxon>Fungi</taxon>
        <taxon>Dikarya</taxon>
        <taxon>Ascomycota</taxon>
        <taxon>Pezizomycotina</taxon>
        <taxon>Leotiomycetes</taxon>
        <taxon>Helotiales</taxon>
        <taxon>Ploettnerulaceae</taxon>
        <taxon>Rhynchosporium</taxon>
    </lineage>
</organism>
<gene>
    <name evidence="19" type="ORF">RAG0_10275</name>
</gene>
<evidence type="ECO:0000256" key="11">
    <source>
        <dbReference type="ARBA" id="ARBA00023008"/>
    </source>
</evidence>
<evidence type="ECO:0000259" key="17">
    <source>
        <dbReference type="Pfam" id="PF07731"/>
    </source>
</evidence>
<dbReference type="InterPro" id="IPR008972">
    <property type="entry name" value="Cupredoxin"/>
</dbReference>
<evidence type="ECO:0000256" key="2">
    <source>
        <dbReference type="ARBA" id="ARBA00001935"/>
    </source>
</evidence>
<feature type="domain" description="Plastocyanin-like" evidence="17">
    <location>
        <begin position="471"/>
        <end position="614"/>
    </location>
</feature>
<proteinExistence type="inferred from homology"/>
<keyword evidence="11" id="KW-0186">Copper</keyword>
<feature type="domain" description="Plastocyanin-like" evidence="18">
    <location>
        <begin position="105"/>
        <end position="219"/>
    </location>
</feature>
<feature type="domain" description="Plastocyanin-like" evidence="16">
    <location>
        <begin position="230"/>
        <end position="381"/>
    </location>
</feature>
<evidence type="ECO:0000256" key="13">
    <source>
        <dbReference type="ARBA" id="ARBA00023185"/>
    </source>
</evidence>
<dbReference type="EC" id="1.10.3.2" evidence="6"/>
<comment type="catalytic activity">
    <reaction evidence="1">
        <text>4 hydroquinone + O2 = 4 benzosemiquinone + 2 H2O</text>
        <dbReference type="Rhea" id="RHEA:11276"/>
        <dbReference type="ChEBI" id="CHEBI:15377"/>
        <dbReference type="ChEBI" id="CHEBI:15379"/>
        <dbReference type="ChEBI" id="CHEBI:17594"/>
        <dbReference type="ChEBI" id="CHEBI:17977"/>
        <dbReference type="EC" id="1.10.3.2"/>
    </reaction>
</comment>
<evidence type="ECO:0000256" key="6">
    <source>
        <dbReference type="ARBA" id="ARBA00012297"/>
    </source>
</evidence>
<comment type="similarity">
    <text evidence="5">Belongs to the multicopper oxidase family.</text>
</comment>
<dbReference type="Pfam" id="PF07732">
    <property type="entry name" value="Cu-oxidase_3"/>
    <property type="match status" value="1"/>
</dbReference>
<feature type="chain" id="PRO_5009446625" description="laccase" evidence="15">
    <location>
        <begin position="19"/>
        <end position="648"/>
    </location>
</feature>
<feature type="region of interest" description="Disordered" evidence="14">
    <location>
        <begin position="36"/>
        <end position="61"/>
    </location>
</feature>
<dbReference type="PANTHER" id="PTHR11709">
    <property type="entry name" value="MULTI-COPPER OXIDASE"/>
    <property type="match status" value="1"/>
</dbReference>
<dbReference type="PROSITE" id="PS00080">
    <property type="entry name" value="MULTICOPPER_OXIDASE2"/>
    <property type="match status" value="1"/>
</dbReference>
<dbReference type="Pfam" id="PF07731">
    <property type="entry name" value="Cu-oxidase_2"/>
    <property type="match status" value="1"/>
</dbReference>
<dbReference type="GO" id="GO:0005576">
    <property type="term" value="C:extracellular region"/>
    <property type="evidence" value="ECO:0007669"/>
    <property type="project" value="UniProtKB-SubCell"/>
</dbReference>
<evidence type="ECO:0000256" key="8">
    <source>
        <dbReference type="ARBA" id="ARBA00022723"/>
    </source>
</evidence>
<dbReference type="InterPro" id="IPR011706">
    <property type="entry name" value="Cu-oxidase_C"/>
</dbReference>
<comment type="function">
    <text evidence="3">Lignin degradation and detoxification of lignin-derived products.</text>
</comment>
<dbReference type="Proteomes" id="UP000178912">
    <property type="component" value="Unassembled WGS sequence"/>
</dbReference>
<dbReference type="FunFam" id="2.60.40.420:FF:000021">
    <property type="entry name" value="Extracellular dihydrogeodin oxidase/laccase"/>
    <property type="match status" value="1"/>
</dbReference>
<dbReference type="SMR" id="A0A1E1KZ86"/>